<evidence type="ECO:0000256" key="1">
    <source>
        <dbReference type="SAM" id="MobiDB-lite"/>
    </source>
</evidence>
<dbReference type="VEuPathDB" id="FungiDB:Z517_12047"/>
<proteinExistence type="predicted"/>
<dbReference type="RefSeq" id="XP_013279081.1">
    <property type="nucleotide sequence ID" value="XM_013423627.1"/>
</dbReference>
<keyword evidence="3" id="KW-1185">Reference proteome</keyword>
<evidence type="ECO:0000313" key="2">
    <source>
        <dbReference type="EMBL" id="KIW75273.1"/>
    </source>
</evidence>
<evidence type="ECO:0000313" key="3">
    <source>
        <dbReference type="Proteomes" id="UP000053029"/>
    </source>
</evidence>
<feature type="region of interest" description="Disordered" evidence="1">
    <location>
        <begin position="1"/>
        <end position="48"/>
    </location>
</feature>
<dbReference type="EMBL" id="KN846976">
    <property type="protein sequence ID" value="KIW75273.1"/>
    <property type="molecule type" value="Genomic_DNA"/>
</dbReference>
<sequence length="229" mass="25971">MFIKMNQTTAKDDPGGFASEMKLSLSSPGAGSEGSARHIETQDEWPSSRDFAQRYGRYDTQGFLVDFEHTTAYMLPRKAPVPPRPSTPISPSGLTCATLIDQSSSQSEPLIAIPYESTSEADSQPHTRPQIRFSDMYRKWWLQQYYRPKQLVRLASRTSAQGSRQGFWLARGTLRGCDEVMMHQDPRYWLARATMKDAKQDGEAGSADIPYRLWGRVIDKVRRISGEEK</sequence>
<gene>
    <name evidence="2" type="ORF">Z517_12047</name>
</gene>
<dbReference type="AlphaFoldDB" id="A0A0D2G3A8"/>
<protein>
    <submittedName>
        <fullName evidence="2">Uncharacterized protein</fullName>
    </submittedName>
</protein>
<dbReference type="OrthoDB" id="4142171at2759"/>
<dbReference type="HOGENOM" id="CLU_1224647_0_0_1"/>
<dbReference type="Proteomes" id="UP000053029">
    <property type="component" value="Unassembled WGS sequence"/>
</dbReference>
<reference evidence="2 3" key="1">
    <citation type="submission" date="2015-01" db="EMBL/GenBank/DDBJ databases">
        <title>The Genome Sequence of Fonsecaea pedrosoi CBS 271.37.</title>
        <authorList>
            <consortium name="The Broad Institute Genomics Platform"/>
            <person name="Cuomo C."/>
            <person name="de Hoog S."/>
            <person name="Gorbushina A."/>
            <person name="Stielow B."/>
            <person name="Teixiera M."/>
            <person name="Abouelleil A."/>
            <person name="Chapman S.B."/>
            <person name="Priest M."/>
            <person name="Young S.K."/>
            <person name="Wortman J."/>
            <person name="Nusbaum C."/>
            <person name="Birren B."/>
        </authorList>
    </citation>
    <scope>NUCLEOTIDE SEQUENCE [LARGE SCALE GENOMIC DNA]</scope>
    <source>
        <strain evidence="2 3">CBS 271.37</strain>
    </source>
</reference>
<accession>A0A0D2G3A8</accession>
<organism evidence="2 3">
    <name type="scientific">Fonsecaea pedrosoi CBS 271.37</name>
    <dbReference type="NCBI Taxonomy" id="1442368"/>
    <lineage>
        <taxon>Eukaryota</taxon>
        <taxon>Fungi</taxon>
        <taxon>Dikarya</taxon>
        <taxon>Ascomycota</taxon>
        <taxon>Pezizomycotina</taxon>
        <taxon>Eurotiomycetes</taxon>
        <taxon>Chaetothyriomycetidae</taxon>
        <taxon>Chaetothyriales</taxon>
        <taxon>Herpotrichiellaceae</taxon>
        <taxon>Fonsecaea</taxon>
    </lineage>
</organism>
<name>A0A0D2G3A8_9EURO</name>
<dbReference type="GeneID" id="25311537"/>